<dbReference type="RefSeq" id="WP_368802635.1">
    <property type="nucleotide sequence ID" value="NZ_JAZHFV010000002.1"/>
</dbReference>
<name>A0ABV3WS63_9HYPH</name>
<feature type="transmembrane region" description="Helical" evidence="1">
    <location>
        <begin position="74"/>
        <end position="96"/>
    </location>
</feature>
<feature type="transmembrane region" description="Helical" evidence="1">
    <location>
        <begin position="102"/>
        <end position="124"/>
    </location>
</feature>
<evidence type="ECO:0000313" key="2">
    <source>
        <dbReference type="EMBL" id="MEX4007479.1"/>
    </source>
</evidence>
<gene>
    <name evidence="2" type="ORF">V1479_09195</name>
</gene>
<keyword evidence="1" id="KW-1133">Transmembrane helix</keyword>
<evidence type="ECO:0000256" key="1">
    <source>
        <dbReference type="SAM" id="Phobius"/>
    </source>
</evidence>
<feature type="transmembrane region" description="Helical" evidence="1">
    <location>
        <begin position="44"/>
        <end position="62"/>
    </location>
</feature>
<evidence type="ECO:0000313" key="3">
    <source>
        <dbReference type="Proteomes" id="UP001559025"/>
    </source>
</evidence>
<feature type="transmembrane region" description="Helical" evidence="1">
    <location>
        <begin position="12"/>
        <end position="38"/>
    </location>
</feature>
<dbReference type="EMBL" id="JAZHFV010000002">
    <property type="protein sequence ID" value="MEX4007479.1"/>
    <property type="molecule type" value="Genomic_DNA"/>
</dbReference>
<sequence length="132" mass="13935">MTIPMNSFLKNTLLLDAVVSGAAAVLMAAGASLLGPFLNLPTSLLFWAGIVLLPWVALLVVLSRRQSLSRMVLLDVVLVNVAWVLASIGIVAFGYVEPNLLGVAFVVAQALAVAFFAVLQYAALRQARPAMA</sequence>
<keyword evidence="1" id="KW-0812">Transmembrane</keyword>
<keyword evidence="1" id="KW-0472">Membrane</keyword>
<accession>A0ABV3WS63</accession>
<comment type="caution">
    <text evidence="2">The sequence shown here is derived from an EMBL/GenBank/DDBJ whole genome shotgun (WGS) entry which is preliminary data.</text>
</comment>
<proteinExistence type="predicted"/>
<keyword evidence="3" id="KW-1185">Reference proteome</keyword>
<organism evidence="2 3">
    <name type="scientific">Neoaquamicrobium sediminum</name>
    <dbReference type="NCBI Taxonomy" id="1849104"/>
    <lineage>
        <taxon>Bacteria</taxon>
        <taxon>Pseudomonadati</taxon>
        <taxon>Pseudomonadota</taxon>
        <taxon>Alphaproteobacteria</taxon>
        <taxon>Hyphomicrobiales</taxon>
        <taxon>Phyllobacteriaceae</taxon>
        <taxon>Neoaquamicrobium</taxon>
    </lineage>
</organism>
<evidence type="ECO:0008006" key="4">
    <source>
        <dbReference type="Google" id="ProtNLM"/>
    </source>
</evidence>
<reference evidence="2 3" key="1">
    <citation type="submission" date="2024-01" db="EMBL/GenBank/DDBJ databases">
        <title>New evidence supports the origin of RcGTA from prophage.</title>
        <authorList>
            <person name="Xu Y."/>
            <person name="Liu B."/>
            <person name="Chen F."/>
        </authorList>
    </citation>
    <scope>NUCLEOTIDE SEQUENCE [LARGE SCALE GENOMIC DNA]</scope>
    <source>
        <strain evidence="2 3">CBW1107-2</strain>
    </source>
</reference>
<dbReference type="Proteomes" id="UP001559025">
    <property type="component" value="Unassembled WGS sequence"/>
</dbReference>
<protein>
    <recommendedName>
        <fullName evidence="4">Integral membrane protein</fullName>
    </recommendedName>
</protein>